<feature type="chain" id="PRO_5032313582" description="PSI-J" evidence="6">
    <location>
        <begin position="24"/>
        <end position="130"/>
    </location>
</feature>
<protein>
    <recommendedName>
        <fullName evidence="9">PSI-J</fullName>
    </recommendedName>
</protein>
<keyword evidence="8" id="KW-1185">Reference proteome</keyword>
<evidence type="ECO:0008006" key="9">
    <source>
        <dbReference type="Google" id="ProtNLM"/>
    </source>
</evidence>
<keyword evidence="5" id="KW-0472">Membrane</keyword>
<feature type="signal peptide" evidence="6">
    <location>
        <begin position="1"/>
        <end position="23"/>
    </location>
</feature>
<keyword evidence="6" id="KW-0732">Signal</keyword>
<dbReference type="Proteomes" id="UP000654075">
    <property type="component" value="Unassembled WGS sequence"/>
</dbReference>
<proteinExistence type="inferred from homology"/>
<sequence length="130" mass="13506">MARSQLLSSVLLVGALCLGIQLAAPLFVGAQNGLRASNVAMQAADVVASAPGGKVARVKGNPPEVQDPQREDMMLSTGASNKVMLITPVIDTGGLQAYLSLSPVLLVGLLSVTIGGLLEAQRFFPDCNFW</sequence>
<comment type="similarity">
    <text evidence="2">Belongs to the PsaJ family.</text>
</comment>
<evidence type="ECO:0000256" key="2">
    <source>
        <dbReference type="ARBA" id="ARBA00006318"/>
    </source>
</evidence>
<dbReference type="Gene3D" id="1.20.5.510">
    <property type="entry name" value="Single helix bin"/>
    <property type="match status" value="1"/>
</dbReference>
<evidence type="ECO:0000256" key="1">
    <source>
        <dbReference type="ARBA" id="ARBA00004167"/>
    </source>
</evidence>
<evidence type="ECO:0000256" key="3">
    <source>
        <dbReference type="ARBA" id="ARBA00022692"/>
    </source>
</evidence>
<evidence type="ECO:0000256" key="5">
    <source>
        <dbReference type="ARBA" id="ARBA00023136"/>
    </source>
</evidence>
<keyword evidence="3" id="KW-0812">Transmembrane</keyword>
<keyword evidence="4" id="KW-1133">Transmembrane helix</keyword>
<dbReference type="GO" id="GO:0015979">
    <property type="term" value="P:photosynthesis"/>
    <property type="evidence" value="ECO:0007669"/>
    <property type="project" value="InterPro"/>
</dbReference>
<accession>A0A813EU63</accession>
<name>A0A813EU63_POLGL</name>
<gene>
    <name evidence="7" type="ORF">PGLA1383_LOCUS21519</name>
</gene>
<dbReference type="AlphaFoldDB" id="A0A813EU63"/>
<dbReference type="InterPro" id="IPR036062">
    <property type="entry name" value="PSI_PsaJ_sf"/>
</dbReference>
<dbReference type="EMBL" id="CAJNNV010015254">
    <property type="protein sequence ID" value="CAE8603305.1"/>
    <property type="molecule type" value="Genomic_DNA"/>
</dbReference>
<dbReference type="SUPFAM" id="SSF81544">
    <property type="entry name" value="Subunit IX of photosystem I reaction centre, PsaJ"/>
    <property type="match status" value="1"/>
</dbReference>
<comment type="caution">
    <text evidence="7">The sequence shown here is derived from an EMBL/GenBank/DDBJ whole genome shotgun (WGS) entry which is preliminary data.</text>
</comment>
<evidence type="ECO:0000313" key="7">
    <source>
        <dbReference type="EMBL" id="CAE8603305.1"/>
    </source>
</evidence>
<dbReference type="InterPro" id="IPR002615">
    <property type="entry name" value="PSI_PsaJ"/>
</dbReference>
<evidence type="ECO:0000313" key="8">
    <source>
        <dbReference type="Proteomes" id="UP000654075"/>
    </source>
</evidence>
<reference evidence="7" key="1">
    <citation type="submission" date="2021-02" db="EMBL/GenBank/DDBJ databases">
        <authorList>
            <person name="Dougan E. K."/>
            <person name="Rhodes N."/>
            <person name="Thang M."/>
            <person name="Chan C."/>
        </authorList>
    </citation>
    <scope>NUCLEOTIDE SEQUENCE</scope>
</reference>
<dbReference type="GO" id="GO:0009522">
    <property type="term" value="C:photosystem I"/>
    <property type="evidence" value="ECO:0007669"/>
    <property type="project" value="InterPro"/>
</dbReference>
<organism evidence="7 8">
    <name type="scientific">Polarella glacialis</name>
    <name type="common">Dinoflagellate</name>
    <dbReference type="NCBI Taxonomy" id="89957"/>
    <lineage>
        <taxon>Eukaryota</taxon>
        <taxon>Sar</taxon>
        <taxon>Alveolata</taxon>
        <taxon>Dinophyceae</taxon>
        <taxon>Suessiales</taxon>
        <taxon>Suessiaceae</taxon>
        <taxon>Polarella</taxon>
    </lineage>
</organism>
<evidence type="ECO:0000256" key="6">
    <source>
        <dbReference type="SAM" id="SignalP"/>
    </source>
</evidence>
<dbReference type="Pfam" id="PF01701">
    <property type="entry name" value="PSI_PsaJ"/>
    <property type="match status" value="1"/>
</dbReference>
<evidence type="ECO:0000256" key="4">
    <source>
        <dbReference type="ARBA" id="ARBA00022989"/>
    </source>
</evidence>
<comment type="subcellular location">
    <subcellularLocation>
        <location evidence="1">Membrane</location>
        <topology evidence="1">Single-pass membrane protein</topology>
    </subcellularLocation>
</comment>